<dbReference type="AlphaFoldDB" id="A0A0W8FXP8"/>
<reference evidence="1" key="1">
    <citation type="journal article" date="2015" name="Proc. Natl. Acad. Sci. U.S.A.">
        <title>Networks of energetic and metabolic interactions define dynamics in microbial communities.</title>
        <authorList>
            <person name="Embree M."/>
            <person name="Liu J.K."/>
            <person name="Al-Bassam M.M."/>
            <person name="Zengler K."/>
        </authorList>
    </citation>
    <scope>NUCLEOTIDE SEQUENCE</scope>
</reference>
<gene>
    <name evidence="1" type="ORF">ASZ90_004631</name>
</gene>
<protein>
    <submittedName>
        <fullName evidence="1">Uncharacterized protein</fullName>
    </submittedName>
</protein>
<comment type="caution">
    <text evidence="1">The sequence shown here is derived from an EMBL/GenBank/DDBJ whole genome shotgun (WGS) entry which is preliminary data.</text>
</comment>
<accession>A0A0W8FXP8</accession>
<dbReference type="Gene3D" id="2.40.70.10">
    <property type="entry name" value="Acid Proteases"/>
    <property type="match status" value="1"/>
</dbReference>
<dbReference type="PROSITE" id="PS51257">
    <property type="entry name" value="PROKAR_LIPOPROTEIN"/>
    <property type="match status" value="1"/>
</dbReference>
<organism evidence="1">
    <name type="scientific">hydrocarbon metagenome</name>
    <dbReference type="NCBI Taxonomy" id="938273"/>
    <lineage>
        <taxon>unclassified sequences</taxon>
        <taxon>metagenomes</taxon>
        <taxon>ecological metagenomes</taxon>
    </lineage>
</organism>
<dbReference type="InterPro" id="IPR021109">
    <property type="entry name" value="Peptidase_aspartic_dom_sf"/>
</dbReference>
<evidence type="ECO:0000313" key="1">
    <source>
        <dbReference type="EMBL" id="KUG25545.1"/>
    </source>
</evidence>
<sequence length="482" mass="54919">MYLRIIAALFLLSFILLTTSCYEKADPEVLPLDAETVSALNLGDIRFSLTKLDSLMKVYPENNYLKYFYGAILVNYGSAKVYDIIDSLRNKGDLVYSDLLELHIDVMIGDHSTKERLNKKLEELPDNNELRLLDWIVKLDNGDFENAEATLGEIRKITPLKYLPLLAIYYHSYDRDYRTALKYLTMLRNESIYKMEKDFNRLSYLQDRNIHYGFDSSFTVKYEQCGAQPGMQFVTETGIPLKMGFDTGTNGYGFTIHKKSLGDSLVGKKLYNIEKGIQYNYMSEPADVTGKLINFKIPLIENFLVEYFEGGLTLADGVFSPLLFNAAVTINSTDEIVTIHNKESLEKYINGLSQEDYTTAPYKVRKGWMFIPCEVNGKIVDMMLETGSRDVNFNSLATRRLGLESYEGFVKWRGEDYPVSKLDTEMKVGNFTYTVNGGHKTNFVLGNLAYGLGAAGDIGPDFIRSYIFTIDPFNKQIILEKL</sequence>
<proteinExistence type="predicted"/>
<name>A0A0W8FXP8_9ZZZZ</name>
<dbReference type="EMBL" id="LNQE01000656">
    <property type="protein sequence ID" value="KUG25545.1"/>
    <property type="molecule type" value="Genomic_DNA"/>
</dbReference>